<proteinExistence type="predicted"/>
<dbReference type="PANTHER" id="PTHR32089:SF112">
    <property type="entry name" value="LYSOZYME-LIKE PROTEIN-RELATED"/>
    <property type="match status" value="1"/>
</dbReference>
<feature type="domain" description="PAS" evidence="4">
    <location>
        <begin position="27"/>
        <end position="54"/>
    </location>
</feature>
<protein>
    <submittedName>
        <fullName evidence="6">PAS domain-containing protein</fullName>
    </submittedName>
</protein>
<dbReference type="Proteomes" id="UP000679247">
    <property type="component" value="Chromosome"/>
</dbReference>
<gene>
    <name evidence="6" type="ORF">J1899_19430</name>
</gene>
<sequence>MDINKYVSTQVLDPNSVLASLECNLALIEFDLEGRVIWVNENFAQTLGYSVNEMKTMRHKQFCTLELQHSPQYAALWNHLKAGKEFQEKIQRVGKCGKLIWLEATYMPVLNKEGKVDAVLKIATDITQRENKTVEIVSQLNDLSTDLGEIVSHNSNENIKAIHLLQEQTDVIRGLSKSIQNLSSQTNILALNAAIEAARAGEHGRGFNVVATEVRKLATNVDSAIKKMNENIENIYQEVQKVSAITQHSQKTVITTQTKINSTMKEFEELTTVPTC</sequence>
<feature type="domain" description="PAC" evidence="5">
    <location>
        <begin position="84"/>
        <end position="138"/>
    </location>
</feature>
<dbReference type="PROSITE" id="PS50112">
    <property type="entry name" value="PAS"/>
    <property type="match status" value="1"/>
</dbReference>
<dbReference type="SUPFAM" id="SSF58104">
    <property type="entry name" value="Methyl-accepting chemotaxis protein (MCP) signaling domain"/>
    <property type="match status" value="1"/>
</dbReference>
<evidence type="ECO:0000259" key="4">
    <source>
        <dbReference type="PROSITE" id="PS50112"/>
    </source>
</evidence>
<dbReference type="InterPro" id="IPR035965">
    <property type="entry name" value="PAS-like_dom_sf"/>
</dbReference>
<dbReference type="InterPro" id="IPR000700">
    <property type="entry name" value="PAS-assoc_C"/>
</dbReference>
<dbReference type="EMBL" id="CP071709">
    <property type="protein sequence ID" value="QVY61110.1"/>
    <property type="molecule type" value="Genomic_DNA"/>
</dbReference>
<dbReference type="SUPFAM" id="SSF55785">
    <property type="entry name" value="PYP-like sensor domain (PAS domain)"/>
    <property type="match status" value="1"/>
</dbReference>
<dbReference type="InterPro" id="IPR004089">
    <property type="entry name" value="MCPsignal_dom"/>
</dbReference>
<evidence type="ECO:0000256" key="1">
    <source>
        <dbReference type="ARBA" id="ARBA00023224"/>
    </source>
</evidence>
<dbReference type="InterPro" id="IPR013656">
    <property type="entry name" value="PAS_4"/>
</dbReference>
<evidence type="ECO:0000313" key="6">
    <source>
        <dbReference type="EMBL" id="QVY61110.1"/>
    </source>
</evidence>
<name>A0ABX8FAG5_9BACI</name>
<dbReference type="RefSeq" id="WP_214476066.1">
    <property type="nucleotide sequence ID" value="NZ_CP071709.1"/>
</dbReference>
<dbReference type="InterPro" id="IPR000014">
    <property type="entry name" value="PAS"/>
</dbReference>
<evidence type="ECO:0000313" key="7">
    <source>
        <dbReference type="Proteomes" id="UP000679247"/>
    </source>
</evidence>
<evidence type="ECO:0000259" key="3">
    <source>
        <dbReference type="PROSITE" id="PS50111"/>
    </source>
</evidence>
<accession>A0ABX8FAG5</accession>
<feature type="domain" description="Methyl-accepting transducer" evidence="3">
    <location>
        <begin position="151"/>
        <end position="276"/>
    </location>
</feature>
<dbReference type="NCBIfam" id="TIGR00229">
    <property type="entry name" value="sensory_box"/>
    <property type="match status" value="1"/>
</dbReference>
<dbReference type="PANTHER" id="PTHR32089">
    <property type="entry name" value="METHYL-ACCEPTING CHEMOTAXIS PROTEIN MCPB"/>
    <property type="match status" value="1"/>
</dbReference>
<dbReference type="Pfam" id="PF08448">
    <property type="entry name" value="PAS_4"/>
    <property type="match status" value="1"/>
</dbReference>
<organism evidence="6 7">
    <name type="scientific">Cytobacillus gottheilii</name>
    <dbReference type="NCBI Taxonomy" id="859144"/>
    <lineage>
        <taxon>Bacteria</taxon>
        <taxon>Bacillati</taxon>
        <taxon>Bacillota</taxon>
        <taxon>Bacilli</taxon>
        <taxon>Bacillales</taxon>
        <taxon>Bacillaceae</taxon>
        <taxon>Cytobacillus</taxon>
    </lineage>
</organism>
<dbReference type="PROSITE" id="PS50113">
    <property type="entry name" value="PAC"/>
    <property type="match status" value="1"/>
</dbReference>
<keyword evidence="7" id="KW-1185">Reference proteome</keyword>
<dbReference type="PROSITE" id="PS50111">
    <property type="entry name" value="CHEMOTAXIS_TRANSDUC_2"/>
    <property type="match status" value="1"/>
</dbReference>
<dbReference type="CDD" id="cd00130">
    <property type="entry name" value="PAS"/>
    <property type="match status" value="1"/>
</dbReference>
<dbReference type="SMART" id="SM00283">
    <property type="entry name" value="MA"/>
    <property type="match status" value="1"/>
</dbReference>
<keyword evidence="1 2" id="KW-0807">Transducer</keyword>
<evidence type="ECO:0000259" key="5">
    <source>
        <dbReference type="PROSITE" id="PS50113"/>
    </source>
</evidence>
<evidence type="ECO:0000256" key="2">
    <source>
        <dbReference type="PROSITE-ProRule" id="PRU00284"/>
    </source>
</evidence>
<reference evidence="6 7" key="1">
    <citation type="submission" date="2021-03" db="EMBL/GenBank/DDBJ databases">
        <title>The first data on the complete genome of the tetrodotoxin-producing bacterium.</title>
        <authorList>
            <person name="Melnikova D.I."/>
            <person name="Nijland R."/>
            <person name="Magarlamov T.Y."/>
        </authorList>
    </citation>
    <scope>NUCLEOTIDE SEQUENCE [LARGE SCALE GENOMIC DNA]</scope>
    <source>
        <strain evidence="6 7">1839</strain>
    </source>
</reference>
<dbReference type="Pfam" id="PF00015">
    <property type="entry name" value="MCPsignal"/>
    <property type="match status" value="1"/>
</dbReference>
<dbReference type="Gene3D" id="3.30.450.20">
    <property type="entry name" value="PAS domain"/>
    <property type="match status" value="1"/>
</dbReference>
<dbReference type="Gene3D" id="6.10.250.3200">
    <property type="match status" value="1"/>
</dbReference>